<dbReference type="InterPro" id="IPR003439">
    <property type="entry name" value="ABC_transporter-like_ATP-bd"/>
</dbReference>
<evidence type="ECO:0000256" key="2">
    <source>
        <dbReference type="ARBA" id="ARBA00022448"/>
    </source>
</evidence>
<accession>A0ABU5EKU2</accession>
<dbReference type="PROSITE" id="PS50893">
    <property type="entry name" value="ABC_TRANSPORTER_2"/>
    <property type="match status" value="1"/>
</dbReference>
<evidence type="ECO:0000313" key="6">
    <source>
        <dbReference type="EMBL" id="MDY0885815.1"/>
    </source>
</evidence>
<dbReference type="PANTHER" id="PTHR42788:SF13">
    <property type="entry name" value="ALIPHATIC SULFONATES IMPORT ATP-BINDING PROTEIN SSUB"/>
    <property type="match status" value="1"/>
</dbReference>
<feature type="domain" description="ABC transporter" evidence="5">
    <location>
        <begin position="12"/>
        <end position="242"/>
    </location>
</feature>
<dbReference type="SUPFAM" id="SSF52540">
    <property type="entry name" value="P-loop containing nucleoside triphosphate hydrolases"/>
    <property type="match status" value="1"/>
</dbReference>
<comment type="caution">
    <text evidence="6">The sequence shown here is derived from an EMBL/GenBank/DDBJ whole genome shotgun (WGS) entry which is preliminary data.</text>
</comment>
<reference evidence="6 7" key="1">
    <citation type="journal article" date="2016" name="Antonie Van Leeuwenhoek">
        <title>Dongia soli sp. nov., isolated from soil from Dokdo, Korea.</title>
        <authorList>
            <person name="Kim D.U."/>
            <person name="Lee H."/>
            <person name="Kim H."/>
            <person name="Kim S.G."/>
            <person name="Ka J.O."/>
        </authorList>
    </citation>
    <scope>NUCLEOTIDE SEQUENCE [LARGE SCALE GENOMIC DNA]</scope>
    <source>
        <strain evidence="6 7">D78</strain>
    </source>
</reference>
<keyword evidence="2" id="KW-0813">Transport</keyword>
<evidence type="ECO:0000256" key="3">
    <source>
        <dbReference type="ARBA" id="ARBA00022741"/>
    </source>
</evidence>
<dbReference type="InterPro" id="IPR017871">
    <property type="entry name" value="ABC_transporter-like_CS"/>
</dbReference>
<dbReference type="Gene3D" id="3.40.50.300">
    <property type="entry name" value="P-loop containing nucleotide triphosphate hydrolases"/>
    <property type="match status" value="1"/>
</dbReference>
<dbReference type="SMART" id="SM00382">
    <property type="entry name" value="AAA"/>
    <property type="match status" value="1"/>
</dbReference>
<dbReference type="InterPro" id="IPR027417">
    <property type="entry name" value="P-loop_NTPase"/>
</dbReference>
<dbReference type="GO" id="GO:0005524">
    <property type="term" value="F:ATP binding"/>
    <property type="evidence" value="ECO:0007669"/>
    <property type="project" value="UniProtKB-KW"/>
</dbReference>
<comment type="similarity">
    <text evidence="1">Belongs to the ABC transporter superfamily.</text>
</comment>
<proteinExistence type="inferred from homology"/>
<organism evidence="6 7">
    <name type="scientific">Dongia soli</name>
    <dbReference type="NCBI Taxonomy" id="600628"/>
    <lineage>
        <taxon>Bacteria</taxon>
        <taxon>Pseudomonadati</taxon>
        <taxon>Pseudomonadota</taxon>
        <taxon>Alphaproteobacteria</taxon>
        <taxon>Rhodospirillales</taxon>
        <taxon>Dongiaceae</taxon>
        <taxon>Dongia</taxon>
    </lineage>
</organism>
<dbReference type="PROSITE" id="PS00211">
    <property type="entry name" value="ABC_TRANSPORTER_1"/>
    <property type="match status" value="1"/>
</dbReference>
<evidence type="ECO:0000259" key="5">
    <source>
        <dbReference type="PROSITE" id="PS50893"/>
    </source>
</evidence>
<name>A0ABU5EKU2_9PROT</name>
<evidence type="ECO:0000256" key="4">
    <source>
        <dbReference type="ARBA" id="ARBA00022840"/>
    </source>
</evidence>
<dbReference type="RefSeq" id="WP_320510889.1">
    <property type="nucleotide sequence ID" value="NZ_JAXCLW010000014.1"/>
</dbReference>
<dbReference type="Pfam" id="PF00005">
    <property type="entry name" value="ABC_tran"/>
    <property type="match status" value="1"/>
</dbReference>
<dbReference type="Proteomes" id="UP001279642">
    <property type="component" value="Unassembled WGS sequence"/>
</dbReference>
<protein>
    <submittedName>
        <fullName evidence="6">ATP-binding cassette domain-containing protein</fullName>
    </submittedName>
</protein>
<keyword evidence="7" id="KW-1185">Reference proteome</keyword>
<evidence type="ECO:0000256" key="1">
    <source>
        <dbReference type="ARBA" id="ARBA00005417"/>
    </source>
</evidence>
<dbReference type="InterPro" id="IPR050166">
    <property type="entry name" value="ABC_transporter_ATP-bind"/>
</dbReference>
<keyword evidence="4 6" id="KW-0067">ATP-binding</keyword>
<gene>
    <name evidence="6" type="ORF">SMD27_23465</name>
</gene>
<dbReference type="PANTHER" id="PTHR42788">
    <property type="entry name" value="TAURINE IMPORT ATP-BINDING PROTEIN-RELATED"/>
    <property type="match status" value="1"/>
</dbReference>
<keyword evidence="3" id="KW-0547">Nucleotide-binding</keyword>
<dbReference type="InterPro" id="IPR003593">
    <property type="entry name" value="AAA+_ATPase"/>
</dbReference>
<dbReference type="EMBL" id="JAXCLW010000014">
    <property type="protein sequence ID" value="MDY0885815.1"/>
    <property type="molecule type" value="Genomic_DNA"/>
</dbReference>
<evidence type="ECO:0000313" key="7">
    <source>
        <dbReference type="Proteomes" id="UP001279642"/>
    </source>
</evidence>
<sequence length="266" mass="28825">MAQSMTASVPLLRLRDVARRFDVAGKRSATAAKTAEKQVLTGIDLDLQPGEFVSLIGPSGAGKTTLLRLIAGLDTADRGERLYPGDVAPSMAMVFQEPRLVPWLTVLENLLLVGDATLEDRARRLLAEVELGGNAQSYPGQLSGGMQRRVALARALLVEPQILLLDEPLGSLDPALENRMMQLLGDYWQRHRPTVLMVTHDLHQAARLSSRILGLDPSLGRFVLNETLDPAQAGQRDEADCKVIVDHLLSLFPALAADSPASWGQG</sequence>